<feature type="domain" description="Cytochrome c" evidence="11">
    <location>
        <begin position="180"/>
        <end position="300"/>
    </location>
</feature>
<comment type="subcellular location">
    <subcellularLocation>
        <location evidence="1">Periplasm</location>
    </subcellularLocation>
</comment>
<evidence type="ECO:0000256" key="5">
    <source>
        <dbReference type="ARBA" id="ARBA00022764"/>
    </source>
</evidence>
<evidence type="ECO:0000256" key="8">
    <source>
        <dbReference type="PIRSR" id="PIRSR000294-1"/>
    </source>
</evidence>
<evidence type="ECO:0000256" key="7">
    <source>
        <dbReference type="ARBA" id="ARBA00023004"/>
    </source>
</evidence>
<dbReference type="InterPro" id="IPR004852">
    <property type="entry name" value="Di-haem_cyt_c_peroxidsae"/>
</dbReference>
<dbReference type="Proteomes" id="UP000548867">
    <property type="component" value="Unassembled WGS sequence"/>
</dbReference>
<keyword evidence="6 12" id="KW-0560">Oxidoreductase</keyword>
<dbReference type="Gene3D" id="1.10.760.10">
    <property type="entry name" value="Cytochrome c-like domain"/>
    <property type="match status" value="2"/>
</dbReference>
<evidence type="ECO:0000256" key="10">
    <source>
        <dbReference type="SAM" id="SignalP"/>
    </source>
</evidence>
<feature type="binding site" description="axial binding residue" evidence="9">
    <location>
        <position position="197"/>
    </location>
    <ligand>
        <name>heme c</name>
        <dbReference type="ChEBI" id="CHEBI:61717"/>
        <label>2</label>
    </ligand>
    <ligandPart>
        <name>Fe</name>
        <dbReference type="ChEBI" id="CHEBI:18248"/>
    </ligandPart>
</feature>
<keyword evidence="12" id="KW-0575">Peroxidase</keyword>
<feature type="binding site" description="covalent" evidence="8">
    <location>
        <position position="196"/>
    </location>
    <ligand>
        <name>heme c</name>
        <dbReference type="ChEBI" id="CHEBI:61717"/>
        <label>2</label>
    </ligand>
</feature>
<gene>
    <name evidence="12" type="ORF">GGR38_004625</name>
</gene>
<dbReference type="GO" id="GO:0020037">
    <property type="term" value="F:heme binding"/>
    <property type="evidence" value="ECO:0007669"/>
    <property type="project" value="InterPro"/>
</dbReference>
<keyword evidence="2 8" id="KW-0349">Heme</keyword>
<evidence type="ECO:0000256" key="3">
    <source>
        <dbReference type="ARBA" id="ARBA00022723"/>
    </source>
</evidence>
<dbReference type="GO" id="GO:0004130">
    <property type="term" value="F:cytochrome-c peroxidase activity"/>
    <property type="evidence" value="ECO:0007669"/>
    <property type="project" value="UniProtKB-EC"/>
</dbReference>
<keyword evidence="7 9" id="KW-0408">Iron</keyword>
<dbReference type="GO" id="GO:0042597">
    <property type="term" value="C:periplasmic space"/>
    <property type="evidence" value="ECO:0007669"/>
    <property type="project" value="UniProtKB-SubCell"/>
</dbReference>
<dbReference type="InterPro" id="IPR009056">
    <property type="entry name" value="Cyt_c-like_dom"/>
</dbReference>
<evidence type="ECO:0000313" key="13">
    <source>
        <dbReference type="Proteomes" id="UP000548867"/>
    </source>
</evidence>
<comment type="cofactor">
    <cofactor evidence="8">
        <name>heme</name>
        <dbReference type="ChEBI" id="CHEBI:30413"/>
    </cofactor>
    <text evidence="8">Binds 2 heme groups.</text>
</comment>
<keyword evidence="3 9" id="KW-0479">Metal-binding</keyword>
<dbReference type="PANTHER" id="PTHR30600">
    <property type="entry name" value="CYTOCHROME C PEROXIDASE-RELATED"/>
    <property type="match status" value="1"/>
</dbReference>
<dbReference type="EC" id="1.11.1.5" evidence="12"/>
<dbReference type="RefSeq" id="WP_183629147.1">
    <property type="nucleotide sequence ID" value="NZ_JACIDX010000029.1"/>
</dbReference>
<feature type="binding site" description="covalent" evidence="8">
    <location>
        <position position="193"/>
    </location>
    <ligand>
        <name>heme c</name>
        <dbReference type="ChEBI" id="CHEBI:61717"/>
        <label>2</label>
    </ligand>
</feature>
<evidence type="ECO:0000256" key="6">
    <source>
        <dbReference type="ARBA" id="ARBA00023002"/>
    </source>
</evidence>
<dbReference type="Pfam" id="PF03150">
    <property type="entry name" value="CCP_MauG"/>
    <property type="match status" value="1"/>
</dbReference>
<protein>
    <submittedName>
        <fullName evidence="12">Cytochrome c peroxidase</fullName>
        <ecNumber evidence="12">1.11.1.5</ecNumber>
    </submittedName>
</protein>
<feature type="chain" id="PRO_5031346963" evidence="10">
    <location>
        <begin position="22"/>
        <end position="306"/>
    </location>
</feature>
<feature type="binding site" description="covalent" evidence="8">
    <location>
        <position position="52"/>
    </location>
    <ligand>
        <name>heme c</name>
        <dbReference type="ChEBI" id="CHEBI:61717"/>
        <label>1</label>
    </ligand>
</feature>
<feature type="domain" description="Cytochrome c" evidence="11">
    <location>
        <begin position="27"/>
        <end position="163"/>
    </location>
</feature>
<keyword evidence="5" id="KW-0574">Periplasm</keyword>
<dbReference type="PIRSF" id="PIRSF000294">
    <property type="entry name" value="Cytochrome-c_peroxidase"/>
    <property type="match status" value="1"/>
</dbReference>
<evidence type="ECO:0000256" key="9">
    <source>
        <dbReference type="PIRSR" id="PIRSR000294-2"/>
    </source>
</evidence>
<dbReference type="SUPFAM" id="SSF46626">
    <property type="entry name" value="Cytochrome c"/>
    <property type="match status" value="2"/>
</dbReference>
<proteinExistence type="predicted"/>
<evidence type="ECO:0000256" key="4">
    <source>
        <dbReference type="ARBA" id="ARBA00022729"/>
    </source>
</evidence>
<keyword evidence="13" id="KW-1185">Reference proteome</keyword>
<dbReference type="AlphaFoldDB" id="A0A7W6CR68"/>
<name>A0A7W6CR68_9SPHN</name>
<comment type="caution">
    <text evidence="12">The sequence shown here is derived from an EMBL/GenBank/DDBJ whole genome shotgun (WGS) entry which is preliminary data.</text>
</comment>
<dbReference type="InterPro" id="IPR026259">
    <property type="entry name" value="MauG/Cytc_peroxidase"/>
</dbReference>
<organism evidence="12 13">
    <name type="scientific">Novosphingobium sediminicola</name>
    <dbReference type="NCBI Taxonomy" id="563162"/>
    <lineage>
        <taxon>Bacteria</taxon>
        <taxon>Pseudomonadati</taxon>
        <taxon>Pseudomonadota</taxon>
        <taxon>Alphaproteobacteria</taxon>
        <taxon>Sphingomonadales</taxon>
        <taxon>Sphingomonadaceae</taxon>
        <taxon>Novosphingobium</taxon>
    </lineage>
</organism>
<feature type="binding site" description="axial binding residue" evidence="9">
    <location>
        <position position="53"/>
    </location>
    <ligand>
        <name>heme c</name>
        <dbReference type="ChEBI" id="CHEBI:61717"/>
        <label>1</label>
    </ligand>
    <ligandPart>
        <name>Fe</name>
        <dbReference type="ChEBI" id="CHEBI:18248"/>
    </ligandPart>
</feature>
<evidence type="ECO:0000259" key="11">
    <source>
        <dbReference type="PROSITE" id="PS51007"/>
    </source>
</evidence>
<dbReference type="GO" id="GO:0046872">
    <property type="term" value="F:metal ion binding"/>
    <property type="evidence" value="ECO:0007669"/>
    <property type="project" value="UniProtKB-KW"/>
</dbReference>
<dbReference type="GO" id="GO:0009055">
    <property type="term" value="F:electron transfer activity"/>
    <property type="evidence" value="ECO:0007669"/>
    <property type="project" value="InterPro"/>
</dbReference>
<sequence length="306" mass="33348">MKSIFAIMAMMISVAASQVLAQSDHDARIALGRRLFYDADLSRDGTMSCATCHEQRHGFGDGNRTHPGVTDEPGRRNVPGLANVGRFSPLTWADPRQTTLEKQAAVPVFGTHPVEMGMAGMQAEIPKRLGADPCYRQMFAAAFPGRDQTVNFAKVARALASFERSLISRDTPFDRHTLSPEARAGWAAFRQSCASCHKGADFTDMAYHRLGPPTPSAPDQGLYEVTGKQADRGRIRTPSLRNVAVTGPYWHDGSAPTLHDAIMRHGLPLPAGREGAIITFLNMLTDDKFLTNPNFSLPQTACGKNL</sequence>
<dbReference type="InterPro" id="IPR036909">
    <property type="entry name" value="Cyt_c-like_dom_sf"/>
</dbReference>
<dbReference type="EMBL" id="JACIDX010000029">
    <property type="protein sequence ID" value="MBB3957651.1"/>
    <property type="molecule type" value="Genomic_DNA"/>
</dbReference>
<feature type="signal peptide" evidence="10">
    <location>
        <begin position="1"/>
        <end position="21"/>
    </location>
</feature>
<evidence type="ECO:0000256" key="2">
    <source>
        <dbReference type="ARBA" id="ARBA00022617"/>
    </source>
</evidence>
<dbReference type="InterPro" id="IPR051395">
    <property type="entry name" value="Cytochrome_c_Peroxidase/MauG"/>
</dbReference>
<accession>A0A7W6CR68</accession>
<keyword evidence="4 10" id="KW-0732">Signal</keyword>
<comment type="PTM">
    <text evidence="8">Binds 2 heme groups per subunit.</text>
</comment>
<dbReference type="PROSITE" id="PS51007">
    <property type="entry name" value="CYTC"/>
    <property type="match status" value="2"/>
</dbReference>
<reference evidence="12 13" key="1">
    <citation type="submission" date="2020-08" db="EMBL/GenBank/DDBJ databases">
        <title>Genomic Encyclopedia of Type Strains, Phase IV (KMG-IV): sequencing the most valuable type-strain genomes for metagenomic binning, comparative biology and taxonomic classification.</title>
        <authorList>
            <person name="Goeker M."/>
        </authorList>
    </citation>
    <scope>NUCLEOTIDE SEQUENCE [LARGE SCALE GENOMIC DNA]</scope>
    <source>
        <strain evidence="12 13">DSM 27057</strain>
    </source>
</reference>
<feature type="binding site" description="covalent" evidence="8">
    <location>
        <position position="49"/>
    </location>
    <ligand>
        <name>heme c</name>
        <dbReference type="ChEBI" id="CHEBI:61717"/>
        <label>1</label>
    </ligand>
</feature>
<evidence type="ECO:0000256" key="1">
    <source>
        <dbReference type="ARBA" id="ARBA00004418"/>
    </source>
</evidence>
<evidence type="ECO:0000313" key="12">
    <source>
        <dbReference type="EMBL" id="MBB3957651.1"/>
    </source>
</evidence>